<keyword evidence="2" id="KW-1185">Reference proteome</keyword>
<dbReference type="SUPFAM" id="SSF48452">
    <property type="entry name" value="TPR-like"/>
    <property type="match status" value="1"/>
</dbReference>
<evidence type="ECO:0000313" key="1">
    <source>
        <dbReference type="EMBL" id="PTQ93589.1"/>
    </source>
</evidence>
<proteinExistence type="predicted"/>
<protein>
    <submittedName>
        <fullName evidence="1">Uncharacterized protein</fullName>
    </submittedName>
</protein>
<gene>
    <name evidence="1" type="ORF">C8P68_10851</name>
</gene>
<dbReference type="AlphaFoldDB" id="A0A2T5J5P9"/>
<organism evidence="1 2">
    <name type="scientific">Mucilaginibacter yixingensis</name>
    <dbReference type="NCBI Taxonomy" id="1295612"/>
    <lineage>
        <taxon>Bacteria</taxon>
        <taxon>Pseudomonadati</taxon>
        <taxon>Bacteroidota</taxon>
        <taxon>Sphingobacteriia</taxon>
        <taxon>Sphingobacteriales</taxon>
        <taxon>Sphingobacteriaceae</taxon>
        <taxon>Mucilaginibacter</taxon>
    </lineage>
</organism>
<sequence>MDIYFTIEEKYLQAVEEYQYGTQPKTLKLLNEIIDTDAKYARAHYLLGKVHYNNTGDYQSAGYHYQTCLELEPSFPDAYVPYLRLLLFLNKHTLAQNVSSKALQVPGVQHSHVYEIMGQLAEKNNNWVKAARLFREALLSADDKEQVDDVQEHIERIELKIQTTRTYAYNLS</sequence>
<dbReference type="InterPro" id="IPR011990">
    <property type="entry name" value="TPR-like_helical_dom_sf"/>
</dbReference>
<evidence type="ECO:0000313" key="2">
    <source>
        <dbReference type="Proteomes" id="UP000244168"/>
    </source>
</evidence>
<dbReference type="RefSeq" id="WP_107830754.1">
    <property type="nucleotide sequence ID" value="NZ_CP160205.1"/>
</dbReference>
<comment type="caution">
    <text evidence="1">The sequence shown here is derived from an EMBL/GenBank/DDBJ whole genome shotgun (WGS) entry which is preliminary data.</text>
</comment>
<reference evidence="1 2" key="1">
    <citation type="submission" date="2018-04" db="EMBL/GenBank/DDBJ databases">
        <title>Genomic Encyclopedia of Archaeal and Bacterial Type Strains, Phase II (KMG-II): from individual species to whole genera.</title>
        <authorList>
            <person name="Goeker M."/>
        </authorList>
    </citation>
    <scope>NUCLEOTIDE SEQUENCE [LARGE SCALE GENOMIC DNA]</scope>
    <source>
        <strain evidence="1 2">DSM 26809</strain>
    </source>
</reference>
<dbReference type="OrthoDB" id="791132at2"/>
<dbReference type="Proteomes" id="UP000244168">
    <property type="component" value="Unassembled WGS sequence"/>
</dbReference>
<accession>A0A2T5J5P9</accession>
<dbReference type="EMBL" id="QAOQ01000008">
    <property type="protein sequence ID" value="PTQ93589.1"/>
    <property type="molecule type" value="Genomic_DNA"/>
</dbReference>
<name>A0A2T5J5P9_9SPHI</name>
<dbReference type="Gene3D" id="1.25.40.10">
    <property type="entry name" value="Tetratricopeptide repeat domain"/>
    <property type="match status" value="1"/>
</dbReference>